<dbReference type="PANTHER" id="PTHR30540">
    <property type="entry name" value="OSMOTIC STRESS POTASSIUM TRANSPORTER"/>
    <property type="match status" value="1"/>
</dbReference>
<comment type="subcellular location">
    <subcellularLocation>
        <location evidence="1">Cell membrane</location>
        <topology evidence="1">Multi-pass membrane protein</topology>
    </subcellularLocation>
</comment>
<keyword evidence="4" id="KW-1133">Transmembrane helix</keyword>
<evidence type="ECO:0000256" key="4">
    <source>
        <dbReference type="SAM" id="Phobius"/>
    </source>
</evidence>
<dbReference type="Proteomes" id="UP000233551">
    <property type="component" value="Unassembled WGS sequence"/>
</dbReference>
<feature type="domain" description="K+ potassium transporter integral membrane" evidence="5">
    <location>
        <begin position="139"/>
        <end position="289"/>
    </location>
</feature>
<feature type="compositionally biased region" description="Basic and acidic residues" evidence="3">
    <location>
        <begin position="12"/>
        <end position="45"/>
    </location>
</feature>
<proteinExistence type="inferred from homology"/>
<dbReference type="PANTHER" id="PTHR30540:SF108">
    <property type="entry name" value="POTASSIUM TRANSPORTER 3"/>
    <property type="match status" value="1"/>
</dbReference>
<comment type="similarity">
    <text evidence="2">Belongs to the HAK/KUP transporter (TC 2.A.72.3) family.</text>
</comment>
<comment type="caution">
    <text evidence="6">The sequence shown here is derived from an EMBL/GenBank/DDBJ whole genome shotgun (WGS) entry which is preliminary data.</text>
</comment>
<evidence type="ECO:0000256" key="2">
    <source>
        <dbReference type="ARBA" id="ARBA00008440"/>
    </source>
</evidence>
<accession>A0A2I0JKU5</accession>
<keyword evidence="4" id="KW-0472">Membrane</keyword>
<organism evidence="6 7">
    <name type="scientific">Punica granatum</name>
    <name type="common">Pomegranate</name>
    <dbReference type="NCBI Taxonomy" id="22663"/>
    <lineage>
        <taxon>Eukaryota</taxon>
        <taxon>Viridiplantae</taxon>
        <taxon>Streptophyta</taxon>
        <taxon>Embryophyta</taxon>
        <taxon>Tracheophyta</taxon>
        <taxon>Spermatophyta</taxon>
        <taxon>Magnoliopsida</taxon>
        <taxon>eudicotyledons</taxon>
        <taxon>Gunneridae</taxon>
        <taxon>Pentapetalae</taxon>
        <taxon>rosids</taxon>
        <taxon>malvids</taxon>
        <taxon>Myrtales</taxon>
        <taxon>Lythraceae</taxon>
        <taxon>Punica</taxon>
    </lineage>
</organism>
<dbReference type="Pfam" id="PF02705">
    <property type="entry name" value="K_trans"/>
    <property type="match status" value="1"/>
</dbReference>
<feature type="transmembrane region" description="Helical" evidence="4">
    <location>
        <begin position="136"/>
        <end position="157"/>
    </location>
</feature>
<protein>
    <recommendedName>
        <fullName evidence="5">K+ potassium transporter integral membrane domain-containing protein</fullName>
    </recommendedName>
</protein>
<keyword evidence="7" id="KW-1185">Reference proteome</keyword>
<reference evidence="6 7" key="1">
    <citation type="submission" date="2017-11" db="EMBL/GenBank/DDBJ databases">
        <title>De-novo sequencing of pomegranate (Punica granatum L.) genome.</title>
        <authorList>
            <person name="Akparov Z."/>
            <person name="Amiraslanov A."/>
            <person name="Hajiyeva S."/>
            <person name="Abbasov M."/>
            <person name="Kaur K."/>
            <person name="Hamwieh A."/>
            <person name="Solovyev V."/>
            <person name="Salamov A."/>
            <person name="Braich B."/>
            <person name="Kosarev P."/>
            <person name="Mahmoud A."/>
            <person name="Hajiyev E."/>
            <person name="Babayeva S."/>
            <person name="Izzatullayeva V."/>
            <person name="Mammadov A."/>
            <person name="Mammadov A."/>
            <person name="Sharifova S."/>
            <person name="Ojaghi J."/>
            <person name="Eynullazada K."/>
            <person name="Bayramov B."/>
            <person name="Abdulazimova A."/>
            <person name="Shahmuradov I."/>
        </authorList>
    </citation>
    <scope>NUCLEOTIDE SEQUENCE [LARGE SCALE GENOMIC DNA]</scope>
    <source>
        <strain evidence="7">cv. AG2017</strain>
        <tissue evidence="6">Leaf</tissue>
    </source>
</reference>
<evidence type="ECO:0000256" key="3">
    <source>
        <dbReference type="SAM" id="MobiDB-lite"/>
    </source>
</evidence>
<evidence type="ECO:0000256" key="1">
    <source>
        <dbReference type="ARBA" id="ARBA00004651"/>
    </source>
</evidence>
<keyword evidence="4" id="KW-0812">Transmembrane</keyword>
<dbReference type="InterPro" id="IPR053951">
    <property type="entry name" value="K_trans_N"/>
</dbReference>
<dbReference type="GO" id="GO:0005886">
    <property type="term" value="C:plasma membrane"/>
    <property type="evidence" value="ECO:0007669"/>
    <property type="project" value="UniProtKB-SubCell"/>
</dbReference>
<feature type="region of interest" description="Disordered" evidence="3">
    <location>
        <begin position="1"/>
        <end position="45"/>
    </location>
</feature>
<evidence type="ECO:0000313" key="7">
    <source>
        <dbReference type="Proteomes" id="UP000233551"/>
    </source>
</evidence>
<dbReference type="InterPro" id="IPR003855">
    <property type="entry name" value="K+_transporter"/>
</dbReference>
<gene>
    <name evidence="6" type="ORF">CRG98_022717</name>
</gene>
<evidence type="ECO:0000313" key="6">
    <source>
        <dbReference type="EMBL" id="PKI56888.1"/>
    </source>
</evidence>
<sequence>MKRMMVGVGGNEQRKVMKELEKRKVMEGRKKVEEDGGDGKEKQRMEEGMVEAVVMEVAKVKEGYRERVATYVANLRAPRVTVNAKSAHSIRIDGYCNDMSFASLTSGQEETLCFCSPKKTHFAIAMVECENRRKDVLLLAYQSFGVIFADLAISPLYVYRVAFSGKLRHHQSEEVLFGAFSLIFWTLTLFSLLKYAVFMLSTDDNGEGGIFAVYSLLCRQAKFSLLPNYQAADEEISTYQNPQNCLTRTTPRSKRSTELLKKRKTVLLLLVLFSASMVVSSAVLTPAISGNKYTIFKLS</sequence>
<evidence type="ECO:0000259" key="5">
    <source>
        <dbReference type="Pfam" id="PF02705"/>
    </source>
</evidence>
<feature type="transmembrane region" description="Helical" evidence="4">
    <location>
        <begin position="265"/>
        <end position="288"/>
    </location>
</feature>
<dbReference type="STRING" id="22663.A0A2I0JKU5"/>
<dbReference type="AlphaFoldDB" id="A0A2I0JKU5"/>
<feature type="transmembrane region" description="Helical" evidence="4">
    <location>
        <begin position="177"/>
        <end position="197"/>
    </location>
</feature>
<name>A0A2I0JKU5_PUNGR</name>
<dbReference type="EMBL" id="PGOL01001564">
    <property type="protein sequence ID" value="PKI56888.1"/>
    <property type="molecule type" value="Genomic_DNA"/>
</dbReference>
<dbReference type="GO" id="GO:0015079">
    <property type="term" value="F:potassium ion transmembrane transporter activity"/>
    <property type="evidence" value="ECO:0007669"/>
    <property type="project" value="InterPro"/>
</dbReference>